<dbReference type="KEGG" id="lrs:PX52LOC_06453"/>
<keyword evidence="2" id="KW-1185">Reference proteome</keyword>
<evidence type="ECO:0000313" key="1">
    <source>
        <dbReference type="EMBL" id="QEL19382.1"/>
    </source>
</evidence>
<accession>A0A5C1ANQ6</accession>
<proteinExistence type="predicted"/>
<dbReference type="Proteomes" id="UP000324974">
    <property type="component" value="Chromosome"/>
</dbReference>
<reference evidence="2" key="1">
    <citation type="submission" date="2019-08" db="EMBL/GenBank/DDBJ databases">
        <title>Limnoglobus roseus gen. nov., sp. nov., a novel freshwater planctomycete with a giant genome from the family Gemmataceae.</title>
        <authorList>
            <person name="Kulichevskaya I.S."/>
            <person name="Naumoff D.G."/>
            <person name="Miroshnikov K."/>
            <person name="Ivanova A."/>
            <person name="Philippov D.A."/>
            <person name="Hakobyan A."/>
            <person name="Rijpstra I.C."/>
            <person name="Sinninghe Damste J.S."/>
            <person name="Liesack W."/>
            <person name="Dedysh S.N."/>
        </authorList>
    </citation>
    <scope>NUCLEOTIDE SEQUENCE [LARGE SCALE GENOMIC DNA]</scope>
    <source>
        <strain evidence="2">PX52</strain>
    </source>
</reference>
<name>A0A5C1ANQ6_9BACT</name>
<sequence length="66" mass="7243">MTHDLSFTNNSPTAELSATVKGHETLIADPRDGIRPSEFVQNKLISSLPSSSIPVSSLHMHRRCAR</sequence>
<dbReference type="EMBL" id="CP042425">
    <property type="protein sequence ID" value="QEL19382.1"/>
    <property type="molecule type" value="Genomic_DNA"/>
</dbReference>
<dbReference type="AlphaFoldDB" id="A0A5C1ANQ6"/>
<organism evidence="1 2">
    <name type="scientific">Limnoglobus roseus</name>
    <dbReference type="NCBI Taxonomy" id="2598579"/>
    <lineage>
        <taxon>Bacteria</taxon>
        <taxon>Pseudomonadati</taxon>
        <taxon>Planctomycetota</taxon>
        <taxon>Planctomycetia</taxon>
        <taxon>Gemmatales</taxon>
        <taxon>Gemmataceae</taxon>
        <taxon>Limnoglobus</taxon>
    </lineage>
</organism>
<gene>
    <name evidence="1" type="ORF">PX52LOC_06453</name>
</gene>
<dbReference type="RefSeq" id="WP_149113778.1">
    <property type="nucleotide sequence ID" value="NZ_CP042425.1"/>
</dbReference>
<evidence type="ECO:0000313" key="2">
    <source>
        <dbReference type="Proteomes" id="UP000324974"/>
    </source>
</evidence>
<protein>
    <submittedName>
        <fullName evidence="1">Uncharacterized protein</fullName>
    </submittedName>
</protein>